<proteinExistence type="predicted"/>
<comment type="caution">
    <text evidence="2">The sequence shown here is derived from an EMBL/GenBank/DDBJ whole genome shotgun (WGS) entry which is preliminary data.</text>
</comment>
<reference evidence="2 3" key="1">
    <citation type="submission" date="2018-08" db="EMBL/GenBank/DDBJ databases">
        <title>Genome and evolution of the arbuscular mycorrhizal fungus Diversispora epigaea (formerly Glomus versiforme) and its bacterial endosymbionts.</title>
        <authorList>
            <person name="Sun X."/>
            <person name="Fei Z."/>
            <person name="Harrison M."/>
        </authorList>
    </citation>
    <scope>NUCLEOTIDE SEQUENCE [LARGE SCALE GENOMIC DNA]</scope>
    <source>
        <strain evidence="2 3">IT104</strain>
    </source>
</reference>
<accession>A0A397GZL8</accession>
<gene>
    <name evidence="2" type="ORF">Glove_402g8</name>
</gene>
<sequence>MYVLLNQIFKSKYFHKHKRNSFKGRTSFPIKNDGINIDKTVKAEDQDVDDDDEDDEDNAVELEDMEDDSDDEG</sequence>
<organism evidence="2 3">
    <name type="scientific">Diversispora epigaea</name>
    <dbReference type="NCBI Taxonomy" id="1348612"/>
    <lineage>
        <taxon>Eukaryota</taxon>
        <taxon>Fungi</taxon>
        <taxon>Fungi incertae sedis</taxon>
        <taxon>Mucoromycota</taxon>
        <taxon>Glomeromycotina</taxon>
        <taxon>Glomeromycetes</taxon>
        <taxon>Diversisporales</taxon>
        <taxon>Diversisporaceae</taxon>
        <taxon>Diversispora</taxon>
    </lineage>
</organism>
<evidence type="ECO:0000313" key="3">
    <source>
        <dbReference type="Proteomes" id="UP000266861"/>
    </source>
</evidence>
<protein>
    <submittedName>
        <fullName evidence="2">Uncharacterized protein</fullName>
    </submittedName>
</protein>
<evidence type="ECO:0000256" key="1">
    <source>
        <dbReference type="SAM" id="MobiDB-lite"/>
    </source>
</evidence>
<dbReference type="AlphaFoldDB" id="A0A397GZL8"/>
<feature type="compositionally biased region" description="Acidic residues" evidence="1">
    <location>
        <begin position="46"/>
        <end position="73"/>
    </location>
</feature>
<keyword evidence="3" id="KW-1185">Reference proteome</keyword>
<dbReference type="EMBL" id="PQFF01000359">
    <property type="protein sequence ID" value="RHZ56305.1"/>
    <property type="molecule type" value="Genomic_DNA"/>
</dbReference>
<evidence type="ECO:0000313" key="2">
    <source>
        <dbReference type="EMBL" id="RHZ56305.1"/>
    </source>
</evidence>
<dbReference type="Proteomes" id="UP000266861">
    <property type="component" value="Unassembled WGS sequence"/>
</dbReference>
<feature type="region of interest" description="Disordered" evidence="1">
    <location>
        <begin position="23"/>
        <end position="73"/>
    </location>
</feature>
<name>A0A397GZL8_9GLOM</name>